<accession>A0A316ZHP7</accession>
<protein>
    <submittedName>
        <fullName evidence="2">Uncharacterized protein</fullName>
    </submittedName>
</protein>
<evidence type="ECO:0000256" key="1">
    <source>
        <dbReference type="SAM" id="MobiDB-lite"/>
    </source>
</evidence>
<sequence length="303" mass="31836">MRNQEHRLMPCVVCEIGGASAGQLVAARRALRCLRGVSGGWGQSAVDVAVLLSLSRFELPLTATSNPSRPMSLCMLGLPGCAVAPAYAAPPAIWYPQQAAAIPASMGGSSCMELLTFLSFVLGLVMLLRPDLIPKLPAPPAPAPSPPPAAASPPAPKPAPPKPEDEAKKLEDSVKKVLDAAEKAKAEKAKKDAEEKAKKDAEEKAKKEAEEKKKKEEGAKKGEEKKGGDEKKGGGEKKEEKKDAAPAKGEPTCARCAQLALTRRRSQHPRRSRAASLRTSACGSRRTAGIGETGPGSMALQVD</sequence>
<evidence type="ECO:0000313" key="2">
    <source>
        <dbReference type="EMBL" id="PWO00555.1"/>
    </source>
</evidence>
<dbReference type="RefSeq" id="XP_025600833.1">
    <property type="nucleotide sequence ID" value="XM_025739389.1"/>
</dbReference>
<feature type="compositionally biased region" description="Basic residues" evidence="1">
    <location>
        <begin position="262"/>
        <end position="273"/>
    </location>
</feature>
<dbReference type="EMBL" id="KZ819285">
    <property type="protein sequence ID" value="PWO00555.1"/>
    <property type="molecule type" value="Genomic_DNA"/>
</dbReference>
<organism evidence="2 3">
    <name type="scientific">Tilletiopsis washingtonensis</name>
    <dbReference type="NCBI Taxonomy" id="58919"/>
    <lineage>
        <taxon>Eukaryota</taxon>
        <taxon>Fungi</taxon>
        <taxon>Dikarya</taxon>
        <taxon>Basidiomycota</taxon>
        <taxon>Ustilaginomycotina</taxon>
        <taxon>Exobasidiomycetes</taxon>
        <taxon>Entylomatales</taxon>
        <taxon>Entylomatales incertae sedis</taxon>
        <taxon>Tilletiopsis</taxon>
    </lineage>
</organism>
<evidence type="ECO:0000313" key="3">
    <source>
        <dbReference type="Proteomes" id="UP000245946"/>
    </source>
</evidence>
<reference evidence="2 3" key="1">
    <citation type="journal article" date="2018" name="Mol. Biol. Evol.">
        <title>Broad Genomic Sampling Reveals a Smut Pathogenic Ancestry of the Fungal Clade Ustilaginomycotina.</title>
        <authorList>
            <person name="Kijpornyongpan T."/>
            <person name="Mondo S.J."/>
            <person name="Barry K."/>
            <person name="Sandor L."/>
            <person name="Lee J."/>
            <person name="Lipzen A."/>
            <person name="Pangilinan J."/>
            <person name="LaButti K."/>
            <person name="Hainaut M."/>
            <person name="Henrissat B."/>
            <person name="Grigoriev I.V."/>
            <person name="Spatafora J.W."/>
            <person name="Aime M.C."/>
        </authorList>
    </citation>
    <scope>NUCLEOTIDE SEQUENCE [LARGE SCALE GENOMIC DNA]</scope>
    <source>
        <strain evidence="2 3">MCA 4186</strain>
    </source>
</reference>
<dbReference type="Proteomes" id="UP000245946">
    <property type="component" value="Unassembled WGS sequence"/>
</dbReference>
<feature type="region of interest" description="Disordered" evidence="1">
    <location>
        <begin position="138"/>
        <end position="303"/>
    </location>
</feature>
<feature type="compositionally biased region" description="Basic and acidic residues" evidence="1">
    <location>
        <begin position="162"/>
        <end position="245"/>
    </location>
</feature>
<name>A0A316ZHP7_9BASI</name>
<gene>
    <name evidence="2" type="ORF">FA09DRAFT_190177</name>
</gene>
<feature type="compositionally biased region" description="Pro residues" evidence="1">
    <location>
        <begin position="138"/>
        <end position="161"/>
    </location>
</feature>
<proteinExistence type="predicted"/>
<keyword evidence="3" id="KW-1185">Reference proteome</keyword>
<dbReference type="GeneID" id="37266935"/>
<dbReference type="AlphaFoldDB" id="A0A316ZHP7"/>